<protein>
    <recommendedName>
        <fullName evidence="8">Xrn1 N-terminal domain-containing protein</fullName>
    </recommendedName>
</protein>
<evidence type="ECO:0000256" key="1">
    <source>
        <dbReference type="ARBA" id="ARBA00022722"/>
    </source>
</evidence>
<sequence length="440" mass="52556">MSQQRKRRFGSTNNYKHVVYKKYGIKYNDSWSNIVISPATEFMNKLHLVIQKYYEKNKKVIYDSYLNKGEGEHKIFQYMKNTDNHNFCNIIYGLDADLIFLSLACGIPNVYLLREQSQITNNENEDNDFCYVDIDITKKSINKEFTSYIDTNKELPTFINDYIFICYFLGNDFLPHLPSIDINTGGLNTIFNIHIDCFVKHSNLITFENNLVINNDFLKEFIKMLSLLEDNYFKNILPDYLNKQKRRTCLETEDYKREIWEIENLKNVKINDPIKLGIGKSEDWKYRYYSHYFGTNEYMKEHVDKMCHNYIEGLLWVARYYFEKCPTWKWQYRYSHAPFLSDIYEYIKDKNIMKDFNLPYEDSTDMYSQLVGIIPPEYSNILPKKLQKLCVSIDSGIADMYPIKYELDMINKTQLYKCIPIIPTLDLKRIENVVSKIIKD</sequence>
<dbReference type="PANTHER" id="PTHR12341:SF7">
    <property type="entry name" value="5'-3' EXORIBONUCLEASE 1"/>
    <property type="match status" value="1"/>
</dbReference>
<keyword evidence="2" id="KW-0378">Hydrolase</keyword>
<proteinExistence type="inferred from homology"/>
<evidence type="ECO:0000256" key="4">
    <source>
        <dbReference type="ARBA" id="ARBA00038299"/>
    </source>
</evidence>
<dbReference type="InterPro" id="IPR041412">
    <property type="entry name" value="Xrn1_helical"/>
</dbReference>
<dbReference type="InterPro" id="IPR027073">
    <property type="entry name" value="5_3_exoribonuclease"/>
</dbReference>
<dbReference type="Pfam" id="PF03159">
    <property type="entry name" value="XRN_N"/>
    <property type="match status" value="1"/>
</dbReference>
<dbReference type="GO" id="GO:0003723">
    <property type="term" value="F:RNA binding"/>
    <property type="evidence" value="ECO:0007669"/>
    <property type="project" value="TreeGrafter"/>
</dbReference>
<feature type="domain" description="Xrn1 N-terminal" evidence="5">
    <location>
        <begin position="1"/>
        <end position="116"/>
    </location>
</feature>
<dbReference type="Gene3D" id="3.40.50.12390">
    <property type="match status" value="1"/>
</dbReference>
<dbReference type="GO" id="GO:0005634">
    <property type="term" value="C:nucleus"/>
    <property type="evidence" value="ECO:0007669"/>
    <property type="project" value="TreeGrafter"/>
</dbReference>
<dbReference type="GO" id="GO:0016075">
    <property type="term" value="P:rRNA catabolic process"/>
    <property type="evidence" value="ECO:0007669"/>
    <property type="project" value="TreeGrafter"/>
</dbReference>
<keyword evidence="1" id="KW-0540">Nuclease</keyword>
<evidence type="ECO:0000259" key="5">
    <source>
        <dbReference type="Pfam" id="PF03159"/>
    </source>
</evidence>
<dbReference type="EMBL" id="MN739130">
    <property type="protein sequence ID" value="QHS90208.1"/>
    <property type="molecule type" value="Genomic_DNA"/>
</dbReference>
<dbReference type="InterPro" id="IPR004859">
    <property type="entry name" value="Xrn1_N"/>
</dbReference>
<organism evidence="7">
    <name type="scientific">viral metagenome</name>
    <dbReference type="NCBI Taxonomy" id="1070528"/>
    <lineage>
        <taxon>unclassified sequences</taxon>
        <taxon>metagenomes</taxon>
        <taxon>organismal metagenomes</taxon>
    </lineage>
</organism>
<evidence type="ECO:0008006" key="8">
    <source>
        <dbReference type="Google" id="ProtNLM"/>
    </source>
</evidence>
<dbReference type="GO" id="GO:0004534">
    <property type="term" value="F:5'-3' RNA exonuclease activity"/>
    <property type="evidence" value="ECO:0007669"/>
    <property type="project" value="TreeGrafter"/>
</dbReference>
<dbReference type="AlphaFoldDB" id="A0A6C0BFM8"/>
<evidence type="ECO:0000256" key="3">
    <source>
        <dbReference type="ARBA" id="ARBA00022839"/>
    </source>
</evidence>
<dbReference type="GO" id="GO:0000956">
    <property type="term" value="P:nuclear-transcribed mRNA catabolic process"/>
    <property type="evidence" value="ECO:0007669"/>
    <property type="project" value="TreeGrafter"/>
</dbReference>
<accession>A0A6C0BFM8</accession>
<comment type="similarity">
    <text evidence="4">Belongs to the 5'-3' exonuclease family.</text>
</comment>
<feature type="domain" description="Xrn1 helical" evidence="6">
    <location>
        <begin position="157"/>
        <end position="238"/>
    </location>
</feature>
<evidence type="ECO:0000313" key="7">
    <source>
        <dbReference type="EMBL" id="QHS90208.1"/>
    </source>
</evidence>
<dbReference type="PANTHER" id="PTHR12341">
    <property type="entry name" value="5'-&gt;3' EXORIBONUCLEASE"/>
    <property type="match status" value="1"/>
</dbReference>
<evidence type="ECO:0000259" key="6">
    <source>
        <dbReference type="Pfam" id="PF17846"/>
    </source>
</evidence>
<dbReference type="Pfam" id="PF17846">
    <property type="entry name" value="XRN_M"/>
    <property type="match status" value="2"/>
</dbReference>
<dbReference type="Gene3D" id="1.25.40.1050">
    <property type="match status" value="1"/>
</dbReference>
<feature type="domain" description="Xrn1 helical" evidence="6">
    <location>
        <begin position="263"/>
        <end position="437"/>
    </location>
</feature>
<evidence type="ECO:0000256" key="2">
    <source>
        <dbReference type="ARBA" id="ARBA00022801"/>
    </source>
</evidence>
<keyword evidence="3" id="KW-0269">Exonuclease</keyword>
<reference evidence="7" key="1">
    <citation type="journal article" date="2020" name="Nature">
        <title>Giant virus diversity and host interactions through global metagenomics.</title>
        <authorList>
            <person name="Schulz F."/>
            <person name="Roux S."/>
            <person name="Paez-Espino D."/>
            <person name="Jungbluth S."/>
            <person name="Walsh D.A."/>
            <person name="Denef V.J."/>
            <person name="McMahon K.D."/>
            <person name="Konstantinidis K.T."/>
            <person name="Eloe-Fadrosh E.A."/>
            <person name="Kyrpides N.C."/>
            <person name="Woyke T."/>
        </authorList>
    </citation>
    <scope>NUCLEOTIDE SEQUENCE</scope>
    <source>
        <strain evidence="7">GVMAG-M-3300010160-60</strain>
    </source>
</reference>
<name>A0A6C0BFM8_9ZZZZ</name>